<organism evidence="2">
    <name type="scientific">Palpitomonas bilix</name>
    <dbReference type="NCBI Taxonomy" id="652834"/>
    <lineage>
        <taxon>Eukaryota</taxon>
        <taxon>Eukaryota incertae sedis</taxon>
    </lineage>
</organism>
<feature type="compositionally biased region" description="Basic and acidic residues" evidence="1">
    <location>
        <begin position="91"/>
        <end position="101"/>
    </location>
</feature>
<dbReference type="EMBL" id="HBIB01036123">
    <property type="protein sequence ID" value="CAE0261151.1"/>
    <property type="molecule type" value="Transcribed_RNA"/>
</dbReference>
<reference evidence="2" key="1">
    <citation type="submission" date="2021-01" db="EMBL/GenBank/DDBJ databases">
        <authorList>
            <person name="Corre E."/>
            <person name="Pelletier E."/>
            <person name="Niang G."/>
            <person name="Scheremetjew M."/>
            <person name="Finn R."/>
            <person name="Kale V."/>
            <person name="Holt S."/>
            <person name="Cochrane G."/>
            <person name="Meng A."/>
            <person name="Brown T."/>
            <person name="Cohen L."/>
        </authorList>
    </citation>
    <scope>NUCLEOTIDE SEQUENCE</scope>
    <source>
        <strain evidence="2">NIES-2562</strain>
    </source>
</reference>
<sequence length="410" mass="45908">MLLAQRCLLLYMKSQDVRASHLLRFITALAYYASWEGKEGQTMYPQNTRRFIEMAMKEVENIKERGEKGLAESREVDDGIRSIIYFPREKSSKDGEKDDTQKGSVKPELVRAADFPGAATESTDSTVDTSTSSANKALAGSVVPVKYKLEENVVFELARVLHLYGASQHGRRKYAEAEWGFKQSIVLIRRCSSNKQAPLADSLRCAGETLLCSRRPCEAHFYLSESLKVNIRVRSVKDATILLTLMSIGWGQLLEASGQGERRRPRVAKKEGTQQKETGKSDKPSKAEEEKAIAQERKAREEKAKAEAVETWKKLRRLMDVNIQEGRGRAVCDAVVRFIQVHEGVHSATSAAYIAAATKLMGKHQTSIKFLRDFTNHIRSRSEPVIPPPSPQAFWVFDNIVAEGGKSTSK</sequence>
<evidence type="ECO:0000313" key="2">
    <source>
        <dbReference type="EMBL" id="CAE0261151.1"/>
    </source>
</evidence>
<proteinExistence type="predicted"/>
<dbReference type="AlphaFoldDB" id="A0A7S3DKV5"/>
<evidence type="ECO:0000256" key="1">
    <source>
        <dbReference type="SAM" id="MobiDB-lite"/>
    </source>
</evidence>
<accession>A0A7S3DKV5</accession>
<feature type="compositionally biased region" description="Basic and acidic residues" evidence="1">
    <location>
        <begin position="268"/>
        <end position="289"/>
    </location>
</feature>
<feature type="compositionally biased region" description="Low complexity" evidence="1">
    <location>
        <begin position="120"/>
        <end position="133"/>
    </location>
</feature>
<feature type="region of interest" description="Disordered" evidence="1">
    <location>
        <begin position="91"/>
        <end position="133"/>
    </location>
</feature>
<name>A0A7S3DKV5_9EUKA</name>
<gene>
    <name evidence="2" type="ORF">PBIL07802_LOCUS23441</name>
</gene>
<feature type="region of interest" description="Disordered" evidence="1">
    <location>
        <begin position="259"/>
        <end position="289"/>
    </location>
</feature>
<protein>
    <submittedName>
        <fullName evidence="2">Uncharacterized protein</fullName>
    </submittedName>
</protein>